<evidence type="ECO:0000259" key="7">
    <source>
        <dbReference type="PROSITE" id="PS50089"/>
    </source>
</evidence>
<dbReference type="Proteomes" id="UP000007431">
    <property type="component" value="Unassembled WGS sequence"/>
</dbReference>
<dbReference type="RefSeq" id="XP_003032886.1">
    <property type="nucleotide sequence ID" value="XM_003032840.1"/>
</dbReference>
<name>D8Q1Q7_SCHCM</name>
<dbReference type="SUPFAM" id="SSF57850">
    <property type="entry name" value="RING/U-box"/>
    <property type="match status" value="1"/>
</dbReference>
<proteinExistence type="predicted"/>
<dbReference type="EMBL" id="GL377305">
    <property type="protein sequence ID" value="EFI97983.1"/>
    <property type="molecule type" value="Genomic_DNA"/>
</dbReference>
<keyword evidence="5" id="KW-0175">Coiled coil</keyword>
<evidence type="ECO:0000256" key="6">
    <source>
        <dbReference type="SAM" id="MobiDB-lite"/>
    </source>
</evidence>
<dbReference type="InParanoid" id="D8Q1Q7"/>
<dbReference type="KEGG" id="scm:SCHCO_02619692"/>
<dbReference type="SMART" id="SM00184">
    <property type="entry name" value="RING"/>
    <property type="match status" value="1"/>
</dbReference>
<dbReference type="InterPro" id="IPR017907">
    <property type="entry name" value="Znf_RING_CS"/>
</dbReference>
<organism evidence="9">
    <name type="scientific">Schizophyllum commune (strain H4-8 / FGSC 9210)</name>
    <name type="common">Split gill fungus</name>
    <dbReference type="NCBI Taxonomy" id="578458"/>
    <lineage>
        <taxon>Eukaryota</taxon>
        <taxon>Fungi</taxon>
        <taxon>Dikarya</taxon>
        <taxon>Basidiomycota</taxon>
        <taxon>Agaricomycotina</taxon>
        <taxon>Agaricomycetes</taxon>
        <taxon>Agaricomycetidae</taxon>
        <taxon>Agaricales</taxon>
        <taxon>Schizophyllaceae</taxon>
        <taxon>Schizophyllum</taxon>
    </lineage>
</organism>
<dbReference type="PROSITE" id="PS00518">
    <property type="entry name" value="ZF_RING_1"/>
    <property type="match status" value="1"/>
</dbReference>
<dbReference type="InterPro" id="IPR001841">
    <property type="entry name" value="Znf_RING"/>
</dbReference>
<dbReference type="InterPro" id="IPR047134">
    <property type="entry name" value="RNF4"/>
</dbReference>
<keyword evidence="2 4" id="KW-0863">Zinc-finger</keyword>
<dbReference type="AlphaFoldDB" id="D8Q1Q7"/>
<feature type="coiled-coil region" evidence="5">
    <location>
        <begin position="87"/>
        <end position="114"/>
    </location>
</feature>
<dbReference type="PROSITE" id="PS50089">
    <property type="entry name" value="ZF_RING_2"/>
    <property type="match status" value="1"/>
</dbReference>
<dbReference type="InterPro" id="IPR018957">
    <property type="entry name" value="Znf_C3HC4_RING-type"/>
</dbReference>
<dbReference type="Gene3D" id="3.30.40.10">
    <property type="entry name" value="Zinc/RING finger domain, C3HC4 (zinc finger)"/>
    <property type="match status" value="1"/>
</dbReference>
<dbReference type="HOGENOM" id="CLU_1166423_0_0_1"/>
<evidence type="ECO:0000256" key="5">
    <source>
        <dbReference type="SAM" id="Coils"/>
    </source>
</evidence>
<evidence type="ECO:0000256" key="3">
    <source>
        <dbReference type="ARBA" id="ARBA00022833"/>
    </source>
</evidence>
<keyword evidence="1" id="KW-0479">Metal-binding</keyword>
<reference evidence="8 9" key="1">
    <citation type="journal article" date="2010" name="Nat. Biotechnol.">
        <title>Genome sequence of the model mushroom Schizophyllum commune.</title>
        <authorList>
            <person name="Ohm R.A."/>
            <person name="de Jong J.F."/>
            <person name="Lugones L.G."/>
            <person name="Aerts A."/>
            <person name="Kothe E."/>
            <person name="Stajich J.E."/>
            <person name="de Vries R.P."/>
            <person name="Record E."/>
            <person name="Levasseur A."/>
            <person name="Baker S.E."/>
            <person name="Bartholomew K.A."/>
            <person name="Coutinho P.M."/>
            <person name="Erdmann S."/>
            <person name="Fowler T.J."/>
            <person name="Gathman A.C."/>
            <person name="Lombard V."/>
            <person name="Henrissat B."/>
            <person name="Knabe N."/>
            <person name="Kuees U."/>
            <person name="Lilly W.W."/>
            <person name="Lindquist E."/>
            <person name="Lucas S."/>
            <person name="Magnuson J.K."/>
            <person name="Piumi F."/>
            <person name="Raudaskoski M."/>
            <person name="Salamov A."/>
            <person name="Schmutz J."/>
            <person name="Schwarze F.W.M.R."/>
            <person name="vanKuyk P.A."/>
            <person name="Horton J.S."/>
            <person name="Grigoriev I.V."/>
            <person name="Woesten H.A.B."/>
        </authorList>
    </citation>
    <scope>NUCLEOTIDE SEQUENCE [LARGE SCALE GENOMIC DNA]</scope>
    <source>
        <strain evidence="9">H4-8 / FGSC 9210</strain>
    </source>
</reference>
<evidence type="ECO:0000313" key="9">
    <source>
        <dbReference type="Proteomes" id="UP000007431"/>
    </source>
</evidence>
<dbReference type="GeneID" id="9595986"/>
<evidence type="ECO:0000313" key="8">
    <source>
        <dbReference type="EMBL" id="EFI97983.1"/>
    </source>
</evidence>
<dbReference type="VEuPathDB" id="FungiDB:SCHCODRAFT_02619692"/>
<dbReference type="OMA" id="RDARMEC"/>
<dbReference type="Pfam" id="PF00097">
    <property type="entry name" value="zf-C3HC4"/>
    <property type="match status" value="1"/>
</dbReference>
<dbReference type="OrthoDB" id="6077919at2759"/>
<evidence type="ECO:0000256" key="4">
    <source>
        <dbReference type="PROSITE-ProRule" id="PRU00175"/>
    </source>
</evidence>
<evidence type="ECO:0000256" key="1">
    <source>
        <dbReference type="ARBA" id="ARBA00022723"/>
    </source>
</evidence>
<feature type="domain" description="RING-type" evidence="7">
    <location>
        <begin position="3"/>
        <end position="46"/>
    </location>
</feature>
<gene>
    <name evidence="8" type="ORF">SCHCODRAFT_108331</name>
</gene>
<dbReference type="PANTHER" id="PTHR23041">
    <property type="entry name" value="RING FINGER DOMAIN-CONTAINING"/>
    <property type="match status" value="1"/>
</dbReference>
<dbReference type="PANTHER" id="PTHR23041:SF78">
    <property type="entry name" value="E3 UBIQUITIN-PROTEIN LIGASE RNF4"/>
    <property type="match status" value="1"/>
</dbReference>
<feature type="region of interest" description="Disordered" evidence="6">
    <location>
        <begin position="217"/>
        <end position="238"/>
    </location>
</feature>
<dbReference type="eggNOG" id="KOG2177">
    <property type="taxonomic scope" value="Eukaryota"/>
</dbReference>
<dbReference type="GO" id="GO:0008270">
    <property type="term" value="F:zinc ion binding"/>
    <property type="evidence" value="ECO:0007669"/>
    <property type="project" value="UniProtKB-KW"/>
</dbReference>
<feature type="non-terminal residue" evidence="8">
    <location>
        <position position="238"/>
    </location>
</feature>
<protein>
    <recommendedName>
        <fullName evidence="7">RING-type domain-containing protein</fullName>
    </recommendedName>
</protein>
<keyword evidence="9" id="KW-1185">Reference proteome</keyword>
<keyword evidence="3" id="KW-0862">Zinc</keyword>
<evidence type="ECO:0000256" key="2">
    <source>
        <dbReference type="ARBA" id="ARBA00022771"/>
    </source>
</evidence>
<accession>D8Q1Q7</accession>
<sequence length="238" mass="26531">MDCGICTDGLRDPVSTKCGHVFCDACINEVIKRARRGNSANCPTCQKELKGPNRPLLKLALDTSRHDDLRQTNVSLRNELKFSLLECERIKNYVAQLERECHRLKRKRDEDDADTQSLKRRCTRAESDAERFRRALLVQVGAMVTAAGSLAMQHAQQMVDDGEFEDEDLEEDEEEDVGLVQVPTSDGTAVDENPFVDRSVSGLFSAKGHLDTSGMNAAAEAMRQQARRWADEESVSGA</sequence>
<dbReference type="InterPro" id="IPR013083">
    <property type="entry name" value="Znf_RING/FYVE/PHD"/>
</dbReference>